<name>A0ABP4BLM0_9ACTN</name>
<gene>
    <name evidence="1" type="ORF">GCM10009554_53320</name>
</gene>
<dbReference type="Proteomes" id="UP001500542">
    <property type="component" value="Unassembled WGS sequence"/>
</dbReference>
<evidence type="ECO:0000313" key="2">
    <source>
        <dbReference type="Proteomes" id="UP001500542"/>
    </source>
</evidence>
<keyword evidence="2" id="KW-1185">Reference proteome</keyword>
<sequence>MIVGRFSVGKGQGQLGVPGVGSVGTVGPDGVELGFVDGLGGVFRSVGRVVGSWTMVVSTVWDGTVVTPELGGLADGAVVVFPLGDEPALIGVLGSVPGLIAGAGPLFLAGFGLSHFGQARAVTPACFSSIDNASTAGLSDSGGSFGASSPMAWRALVMNAVTSAMEAGSPSCWYDATSLVMPLRPGW</sequence>
<reference evidence="2" key="1">
    <citation type="journal article" date="2019" name="Int. J. Syst. Evol. Microbiol.">
        <title>The Global Catalogue of Microorganisms (GCM) 10K type strain sequencing project: providing services to taxonomists for standard genome sequencing and annotation.</title>
        <authorList>
            <consortium name="The Broad Institute Genomics Platform"/>
            <consortium name="The Broad Institute Genome Sequencing Center for Infectious Disease"/>
            <person name="Wu L."/>
            <person name="Ma J."/>
        </authorList>
    </citation>
    <scope>NUCLEOTIDE SEQUENCE [LARGE SCALE GENOMIC DNA]</scope>
    <source>
        <strain evidence="2">JCM 10977</strain>
    </source>
</reference>
<dbReference type="EMBL" id="BAAAHK010000013">
    <property type="protein sequence ID" value="GAA0951606.1"/>
    <property type="molecule type" value="Genomic_DNA"/>
</dbReference>
<organism evidence="1 2">
    <name type="scientific">Kribbella koreensis</name>
    <dbReference type="NCBI Taxonomy" id="57909"/>
    <lineage>
        <taxon>Bacteria</taxon>
        <taxon>Bacillati</taxon>
        <taxon>Actinomycetota</taxon>
        <taxon>Actinomycetes</taxon>
        <taxon>Propionibacteriales</taxon>
        <taxon>Kribbellaceae</taxon>
        <taxon>Kribbella</taxon>
    </lineage>
</organism>
<dbReference type="RefSeq" id="WP_343976872.1">
    <property type="nucleotide sequence ID" value="NZ_BAAAHK010000013.1"/>
</dbReference>
<accession>A0ABP4BLM0</accession>
<proteinExistence type="predicted"/>
<protein>
    <submittedName>
        <fullName evidence="1">Uncharacterized protein</fullName>
    </submittedName>
</protein>
<evidence type="ECO:0000313" key="1">
    <source>
        <dbReference type="EMBL" id="GAA0951606.1"/>
    </source>
</evidence>
<comment type="caution">
    <text evidence="1">The sequence shown here is derived from an EMBL/GenBank/DDBJ whole genome shotgun (WGS) entry which is preliminary data.</text>
</comment>